<accession>A0A699K4Z0</accession>
<feature type="region of interest" description="Disordered" evidence="1">
    <location>
        <begin position="1"/>
        <end position="34"/>
    </location>
</feature>
<proteinExistence type="predicted"/>
<organism evidence="2">
    <name type="scientific">Tanacetum cinerariifolium</name>
    <name type="common">Dalmatian daisy</name>
    <name type="synonym">Chrysanthemum cinerariifolium</name>
    <dbReference type="NCBI Taxonomy" id="118510"/>
    <lineage>
        <taxon>Eukaryota</taxon>
        <taxon>Viridiplantae</taxon>
        <taxon>Streptophyta</taxon>
        <taxon>Embryophyta</taxon>
        <taxon>Tracheophyta</taxon>
        <taxon>Spermatophyta</taxon>
        <taxon>Magnoliopsida</taxon>
        <taxon>eudicotyledons</taxon>
        <taxon>Gunneridae</taxon>
        <taxon>Pentapetalae</taxon>
        <taxon>asterids</taxon>
        <taxon>campanulids</taxon>
        <taxon>Asterales</taxon>
        <taxon>Asteraceae</taxon>
        <taxon>Asteroideae</taxon>
        <taxon>Anthemideae</taxon>
        <taxon>Anthemidinae</taxon>
        <taxon>Tanacetum</taxon>
    </lineage>
</organism>
<comment type="caution">
    <text evidence="2">The sequence shown here is derived from an EMBL/GenBank/DDBJ whole genome shotgun (WGS) entry which is preliminary data.</text>
</comment>
<evidence type="ECO:0000313" key="2">
    <source>
        <dbReference type="EMBL" id="GFA73160.1"/>
    </source>
</evidence>
<name>A0A699K4Z0_TANCI</name>
<gene>
    <name evidence="2" type="ORF">Tci_645132</name>
</gene>
<protein>
    <submittedName>
        <fullName evidence="2">Uncharacterized protein</fullName>
    </submittedName>
</protein>
<reference evidence="2" key="1">
    <citation type="journal article" date="2019" name="Sci. Rep.">
        <title>Draft genome of Tanacetum cinerariifolium, the natural source of mosquito coil.</title>
        <authorList>
            <person name="Yamashiro T."/>
            <person name="Shiraishi A."/>
            <person name="Satake H."/>
            <person name="Nakayama K."/>
        </authorList>
    </citation>
    <scope>NUCLEOTIDE SEQUENCE</scope>
</reference>
<dbReference type="AlphaFoldDB" id="A0A699K4Z0"/>
<dbReference type="EMBL" id="BKCJ010477342">
    <property type="protein sequence ID" value="GFA73160.1"/>
    <property type="molecule type" value="Genomic_DNA"/>
</dbReference>
<sequence length="52" mass="6013">EQDQENPSSYGDLAKQMIARKTSPECSSISDPPYDVDSVKYHLNMSYEEWLE</sequence>
<evidence type="ECO:0000256" key="1">
    <source>
        <dbReference type="SAM" id="MobiDB-lite"/>
    </source>
</evidence>
<feature type="non-terminal residue" evidence="2">
    <location>
        <position position="1"/>
    </location>
</feature>